<protein>
    <recommendedName>
        <fullName evidence="4 5">Large ribosomal subunit protein bL32</fullName>
    </recommendedName>
</protein>
<feature type="region of interest" description="Disordered" evidence="6">
    <location>
        <begin position="1"/>
        <end position="23"/>
    </location>
</feature>
<organism evidence="7 8">
    <name type="scientific">candidate division WWE3 bacterium CG22_combo_CG10-13_8_21_14_all_39_12</name>
    <dbReference type="NCBI Taxonomy" id="1975094"/>
    <lineage>
        <taxon>Bacteria</taxon>
        <taxon>Katanobacteria</taxon>
    </lineage>
</organism>
<dbReference type="PANTHER" id="PTHR35534">
    <property type="entry name" value="50S RIBOSOMAL PROTEIN L32"/>
    <property type="match status" value="1"/>
</dbReference>
<dbReference type="GO" id="GO:0015934">
    <property type="term" value="C:large ribosomal subunit"/>
    <property type="evidence" value="ECO:0007669"/>
    <property type="project" value="InterPro"/>
</dbReference>
<evidence type="ECO:0000313" key="7">
    <source>
        <dbReference type="EMBL" id="PIP56301.1"/>
    </source>
</evidence>
<accession>A0A2H0BF80</accession>
<comment type="similarity">
    <text evidence="1 5">Belongs to the bacterial ribosomal protein bL32 family.</text>
</comment>
<dbReference type="HAMAP" id="MF_00340">
    <property type="entry name" value="Ribosomal_bL32"/>
    <property type="match status" value="1"/>
</dbReference>
<dbReference type="EMBL" id="PCSU01000065">
    <property type="protein sequence ID" value="PIP56301.1"/>
    <property type="molecule type" value="Genomic_DNA"/>
</dbReference>
<evidence type="ECO:0000256" key="4">
    <source>
        <dbReference type="ARBA" id="ARBA00035178"/>
    </source>
</evidence>
<keyword evidence="2 5" id="KW-0689">Ribosomal protein</keyword>
<name>A0A2H0BF80_UNCKA</name>
<comment type="caution">
    <text evidence="7">The sequence shown here is derived from an EMBL/GenBank/DDBJ whole genome shotgun (WGS) entry which is preliminary data.</text>
</comment>
<dbReference type="NCBIfam" id="TIGR01031">
    <property type="entry name" value="rpmF_bact"/>
    <property type="match status" value="1"/>
</dbReference>
<proteinExistence type="inferred from homology"/>
<evidence type="ECO:0000256" key="2">
    <source>
        <dbReference type="ARBA" id="ARBA00022980"/>
    </source>
</evidence>
<evidence type="ECO:0000256" key="6">
    <source>
        <dbReference type="SAM" id="MobiDB-lite"/>
    </source>
</evidence>
<reference evidence="7 8" key="1">
    <citation type="submission" date="2017-09" db="EMBL/GenBank/DDBJ databases">
        <title>Depth-based differentiation of microbial function through sediment-hosted aquifers and enrichment of novel symbionts in the deep terrestrial subsurface.</title>
        <authorList>
            <person name="Probst A.J."/>
            <person name="Ladd B."/>
            <person name="Jarett J.K."/>
            <person name="Geller-Mcgrath D.E."/>
            <person name="Sieber C.M."/>
            <person name="Emerson J.B."/>
            <person name="Anantharaman K."/>
            <person name="Thomas B.C."/>
            <person name="Malmstrom R."/>
            <person name="Stieglmeier M."/>
            <person name="Klingl A."/>
            <person name="Woyke T."/>
            <person name="Ryan C.M."/>
            <person name="Banfield J.F."/>
        </authorList>
    </citation>
    <scope>NUCLEOTIDE SEQUENCE [LARGE SCALE GENOMIC DNA]</scope>
    <source>
        <strain evidence="7">CG22_combo_CG10-13_8_21_14_all_39_12</strain>
    </source>
</reference>
<dbReference type="InterPro" id="IPR002677">
    <property type="entry name" value="Ribosomal_bL32"/>
</dbReference>
<sequence length="69" mass="7506">MGAVPKKKPSLTRSRQKHSAWEASAPTVKTVICPDCGAAALPHRVCKSCGKYRGRQVINKKTQVRSVTT</sequence>
<keyword evidence="3 5" id="KW-0687">Ribonucleoprotein</keyword>
<dbReference type="Pfam" id="PF01783">
    <property type="entry name" value="Ribosomal_L32p"/>
    <property type="match status" value="1"/>
</dbReference>
<evidence type="ECO:0000256" key="1">
    <source>
        <dbReference type="ARBA" id="ARBA00008560"/>
    </source>
</evidence>
<dbReference type="PANTHER" id="PTHR35534:SF1">
    <property type="entry name" value="LARGE RIBOSOMAL SUBUNIT PROTEIN BL32"/>
    <property type="match status" value="1"/>
</dbReference>
<evidence type="ECO:0000313" key="8">
    <source>
        <dbReference type="Proteomes" id="UP000228495"/>
    </source>
</evidence>
<feature type="compositionally biased region" description="Basic residues" evidence="6">
    <location>
        <begin position="1"/>
        <end position="18"/>
    </location>
</feature>
<dbReference type="SUPFAM" id="SSF57829">
    <property type="entry name" value="Zn-binding ribosomal proteins"/>
    <property type="match status" value="1"/>
</dbReference>
<evidence type="ECO:0000256" key="5">
    <source>
        <dbReference type="HAMAP-Rule" id="MF_00340"/>
    </source>
</evidence>
<dbReference type="GO" id="GO:0006412">
    <property type="term" value="P:translation"/>
    <property type="evidence" value="ECO:0007669"/>
    <property type="project" value="UniProtKB-UniRule"/>
</dbReference>
<dbReference type="GO" id="GO:0003735">
    <property type="term" value="F:structural constituent of ribosome"/>
    <property type="evidence" value="ECO:0007669"/>
    <property type="project" value="InterPro"/>
</dbReference>
<dbReference type="AlphaFoldDB" id="A0A2H0BF80"/>
<dbReference type="Proteomes" id="UP000228495">
    <property type="component" value="Unassembled WGS sequence"/>
</dbReference>
<gene>
    <name evidence="5 7" type="primary">rpmF</name>
    <name evidence="7" type="ORF">COX05_03780</name>
</gene>
<dbReference type="InterPro" id="IPR044957">
    <property type="entry name" value="Ribosomal_bL32_bact"/>
</dbReference>
<evidence type="ECO:0000256" key="3">
    <source>
        <dbReference type="ARBA" id="ARBA00023274"/>
    </source>
</evidence>
<dbReference type="InterPro" id="IPR011332">
    <property type="entry name" value="Ribosomal_zn-bd"/>
</dbReference>